<protein>
    <submittedName>
        <fullName evidence="2">Uncharacterized protein</fullName>
    </submittedName>
</protein>
<evidence type="ECO:0000313" key="3">
    <source>
        <dbReference type="Proteomes" id="UP000006729"/>
    </source>
</evidence>
<proteinExistence type="predicted"/>
<sequence>MTRSTLEDDFKRNDLPCSTEKTKVGCSCRQGSSRGSPNGSSPPATWDLLYEIAGEVERTIGFEPVSEESNKAKENGGEESIEARNKGGEESTEVAKIDGEKSIGETIVKDKIGSEKSIETISMVGEEFSSIQV</sequence>
<keyword evidence="3" id="KW-1185">Reference proteome</keyword>
<feature type="compositionally biased region" description="Low complexity" evidence="1">
    <location>
        <begin position="25"/>
        <end position="43"/>
    </location>
</feature>
<dbReference type="AlphaFoldDB" id="A0A2K2A4Y0"/>
<evidence type="ECO:0000313" key="2">
    <source>
        <dbReference type="EMBL" id="PNT32583.1"/>
    </source>
</evidence>
<feature type="region of interest" description="Disordered" evidence="1">
    <location>
        <begin position="64"/>
        <end position="98"/>
    </location>
</feature>
<feature type="compositionally biased region" description="Basic and acidic residues" evidence="1">
    <location>
        <begin position="68"/>
        <end position="98"/>
    </location>
</feature>
<dbReference type="Proteomes" id="UP000006729">
    <property type="component" value="Chromosome 6"/>
</dbReference>
<name>A0A2K2A4Y0_POPTR</name>
<dbReference type="InParanoid" id="A0A2K2A4Y0"/>
<dbReference type="EMBL" id="CM009295">
    <property type="protein sequence ID" value="PNT32583.1"/>
    <property type="molecule type" value="Genomic_DNA"/>
</dbReference>
<organism evidence="2 3">
    <name type="scientific">Populus trichocarpa</name>
    <name type="common">Western balsam poplar</name>
    <name type="synonym">Populus balsamifera subsp. trichocarpa</name>
    <dbReference type="NCBI Taxonomy" id="3694"/>
    <lineage>
        <taxon>Eukaryota</taxon>
        <taxon>Viridiplantae</taxon>
        <taxon>Streptophyta</taxon>
        <taxon>Embryophyta</taxon>
        <taxon>Tracheophyta</taxon>
        <taxon>Spermatophyta</taxon>
        <taxon>Magnoliopsida</taxon>
        <taxon>eudicotyledons</taxon>
        <taxon>Gunneridae</taxon>
        <taxon>Pentapetalae</taxon>
        <taxon>rosids</taxon>
        <taxon>fabids</taxon>
        <taxon>Malpighiales</taxon>
        <taxon>Salicaceae</taxon>
        <taxon>Saliceae</taxon>
        <taxon>Populus</taxon>
    </lineage>
</organism>
<accession>A0A2K2A4Y0</accession>
<reference evidence="2 3" key="1">
    <citation type="journal article" date="2006" name="Science">
        <title>The genome of black cottonwood, Populus trichocarpa (Torr. &amp; Gray).</title>
        <authorList>
            <person name="Tuskan G.A."/>
            <person name="Difazio S."/>
            <person name="Jansson S."/>
            <person name="Bohlmann J."/>
            <person name="Grigoriev I."/>
            <person name="Hellsten U."/>
            <person name="Putnam N."/>
            <person name="Ralph S."/>
            <person name="Rombauts S."/>
            <person name="Salamov A."/>
            <person name="Schein J."/>
            <person name="Sterck L."/>
            <person name="Aerts A."/>
            <person name="Bhalerao R.R."/>
            <person name="Bhalerao R.P."/>
            <person name="Blaudez D."/>
            <person name="Boerjan W."/>
            <person name="Brun A."/>
            <person name="Brunner A."/>
            <person name="Busov V."/>
            <person name="Campbell M."/>
            <person name="Carlson J."/>
            <person name="Chalot M."/>
            <person name="Chapman J."/>
            <person name="Chen G.L."/>
            <person name="Cooper D."/>
            <person name="Coutinho P.M."/>
            <person name="Couturier J."/>
            <person name="Covert S."/>
            <person name="Cronk Q."/>
            <person name="Cunningham R."/>
            <person name="Davis J."/>
            <person name="Degroeve S."/>
            <person name="Dejardin A."/>
            <person name="Depamphilis C."/>
            <person name="Detter J."/>
            <person name="Dirks B."/>
            <person name="Dubchak I."/>
            <person name="Duplessis S."/>
            <person name="Ehlting J."/>
            <person name="Ellis B."/>
            <person name="Gendler K."/>
            <person name="Goodstein D."/>
            <person name="Gribskov M."/>
            <person name="Grimwood J."/>
            <person name="Groover A."/>
            <person name="Gunter L."/>
            <person name="Hamberger B."/>
            <person name="Heinze B."/>
            <person name="Helariutta Y."/>
            <person name="Henrissat B."/>
            <person name="Holligan D."/>
            <person name="Holt R."/>
            <person name="Huang W."/>
            <person name="Islam-Faridi N."/>
            <person name="Jones S."/>
            <person name="Jones-Rhoades M."/>
            <person name="Jorgensen R."/>
            <person name="Joshi C."/>
            <person name="Kangasjarvi J."/>
            <person name="Karlsson J."/>
            <person name="Kelleher C."/>
            <person name="Kirkpatrick R."/>
            <person name="Kirst M."/>
            <person name="Kohler A."/>
            <person name="Kalluri U."/>
            <person name="Larimer F."/>
            <person name="Leebens-Mack J."/>
            <person name="Leple J.C."/>
            <person name="Locascio P."/>
            <person name="Lou Y."/>
            <person name="Lucas S."/>
            <person name="Martin F."/>
            <person name="Montanini B."/>
            <person name="Napoli C."/>
            <person name="Nelson D.R."/>
            <person name="Nelson C."/>
            <person name="Nieminen K."/>
            <person name="Nilsson O."/>
            <person name="Pereda V."/>
            <person name="Peter G."/>
            <person name="Philippe R."/>
            <person name="Pilate G."/>
            <person name="Poliakov A."/>
            <person name="Razumovskaya J."/>
            <person name="Richardson P."/>
            <person name="Rinaldi C."/>
            <person name="Ritland K."/>
            <person name="Rouze P."/>
            <person name="Ryaboy D."/>
            <person name="Schmutz J."/>
            <person name="Schrader J."/>
            <person name="Segerman B."/>
            <person name="Shin H."/>
            <person name="Siddiqui A."/>
            <person name="Sterky F."/>
            <person name="Terry A."/>
            <person name="Tsai C.J."/>
            <person name="Uberbacher E."/>
            <person name="Unneberg P."/>
            <person name="Vahala J."/>
            <person name="Wall K."/>
            <person name="Wessler S."/>
            <person name="Yang G."/>
            <person name="Yin T."/>
            <person name="Douglas C."/>
            <person name="Marra M."/>
            <person name="Sandberg G."/>
            <person name="Van de Peer Y."/>
            <person name="Rokhsar D."/>
        </authorList>
    </citation>
    <scope>NUCLEOTIDE SEQUENCE [LARGE SCALE GENOMIC DNA]</scope>
    <source>
        <strain evidence="3">cv. Nisqually</strain>
    </source>
</reference>
<gene>
    <name evidence="2" type="ORF">POPTR_006G197400</name>
</gene>
<feature type="compositionally biased region" description="Basic and acidic residues" evidence="1">
    <location>
        <begin position="1"/>
        <end position="14"/>
    </location>
</feature>
<evidence type="ECO:0000256" key="1">
    <source>
        <dbReference type="SAM" id="MobiDB-lite"/>
    </source>
</evidence>
<feature type="region of interest" description="Disordered" evidence="1">
    <location>
        <begin position="1"/>
        <end position="45"/>
    </location>
</feature>